<gene>
    <name evidence="1" type="ORF">BaRGS_00002865</name>
</gene>
<proteinExistence type="predicted"/>
<reference evidence="1 2" key="1">
    <citation type="journal article" date="2023" name="Sci. Data">
        <title>Genome assembly of the Korean intertidal mud-creeper Batillaria attramentaria.</title>
        <authorList>
            <person name="Patra A.K."/>
            <person name="Ho P.T."/>
            <person name="Jun S."/>
            <person name="Lee S.J."/>
            <person name="Kim Y."/>
            <person name="Won Y.J."/>
        </authorList>
    </citation>
    <scope>NUCLEOTIDE SEQUENCE [LARGE SCALE GENOMIC DNA]</scope>
    <source>
        <strain evidence="1">Wonlab-2016</strain>
    </source>
</reference>
<dbReference type="EMBL" id="JACVVK020000008">
    <property type="protein sequence ID" value="KAK7506143.1"/>
    <property type="molecule type" value="Genomic_DNA"/>
</dbReference>
<sequence>MLNCTSRLGQHNTRHAPGMSQFTLILKFPPSYKLATSASPGIPATGHNCTFSLSNHLHRPACTRNVPANTHAAGRAGGVTYDTAVV</sequence>
<protein>
    <submittedName>
        <fullName evidence="1">Uncharacterized protein</fullName>
    </submittedName>
</protein>
<organism evidence="1 2">
    <name type="scientific">Batillaria attramentaria</name>
    <dbReference type="NCBI Taxonomy" id="370345"/>
    <lineage>
        <taxon>Eukaryota</taxon>
        <taxon>Metazoa</taxon>
        <taxon>Spiralia</taxon>
        <taxon>Lophotrochozoa</taxon>
        <taxon>Mollusca</taxon>
        <taxon>Gastropoda</taxon>
        <taxon>Caenogastropoda</taxon>
        <taxon>Sorbeoconcha</taxon>
        <taxon>Cerithioidea</taxon>
        <taxon>Batillariidae</taxon>
        <taxon>Batillaria</taxon>
    </lineage>
</organism>
<dbReference type="Proteomes" id="UP001519460">
    <property type="component" value="Unassembled WGS sequence"/>
</dbReference>
<name>A0ABD0M430_9CAEN</name>
<dbReference type="AlphaFoldDB" id="A0ABD0M430"/>
<accession>A0ABD0M430</accession>
<comment type="caution">
    <text evidence="1">The sequence shown here is derived from an EMBL/GenBank/DDBJ whole genome shotgun (WGS) entry which is preliminary data.</text>
</comment>
<evidence type="ECO:0000313" key="1">
    <source>
        <dbReference type="EMBL" id="KAK7506143.1"/>
    </source>
</evidence>
<keyword evidence="2" id="KW-1185">Reference proteome</keyword>
<evidence type="ECO:0000313" key="2">
    <source>
        <dbReference type="Proteomes" id="UP001519460"/>
    </source>
</evidence>